<gene>
    <name evidence="2" type="ORF">AVEN_161223_1</name>
</gene>
<accession>A0A4Y2DAW8</accession>
<dbReference type="EMBL" id="BGPR01088872">
    <property type="protein sequence ID" value="GBM13034.1"/>
    <property type="molecule type" value="Genomic_DNA"/>
</dbReference>
<keyword evidence="3" id="KW-1185">Reference proteome</keyword>
<protein>
    <submittedName>
        <fullName evidence="2">Uncharacterized protein</fullName>
    </submittedName>
</protein>
<dbReference type="Gene3D" id="3.40.50.300">
    <property type="entry name" value="P-loop containing nucleotide triphosphate hydrolases"/>
    <property type="match status" value="1"/>
</dbReference>
<dbReference type="OrthoDB" id="8008816at2759"/>
<dbReference type="InterPro" id="IPR027417">
    <property type="entry name" value="P-loop_NTPase"/>
</dbReference>
<name>A0A4Y2DAW8_ARAVE</name>
<evidence type="ECO:0000313" key="3">
    <source>
        <dbReference type="Proteomes" id="UP000499080"/>
    </source>
</evidence>
<sequence length="135" mass="15659">MIETLKTTLEGTGTFVHKKMTGDEYFRPTPVIITSNNYIWANSPGSREAILARCLHFYDDLKAFPLLKNCTKAQNPKWITIRADSYLREEEKFAFSFQEYVPDLERNASTMTNEKQTTKQLKHGTYGRFSNHAKK</sequence>
<dbReference type="AlphaFoldDB" id="A0A4Y2DAW8"/>
<dbReference type="SUPFAM" id="SSF52540">
    <property type="entry name" value="P-loop containing nucleoside triphosphate hydrolases"/>
    <property type="match status" value="1"/>
</dbReference>
<dbReference type="Proteomes" id="UP000499080">
    <property type="component" value="Unassembled WGS sequence"/>
</dbReference>
<organism evidence="2 3">
    <name type="scientific">Araneus ventricosus</name>
    <name type="common">Orbweaver spider</name>
    <name type="synonym">Epeira ventricosa</name>
    <dbReference type="NCBI Taxonomy" id="182803"/>
    <lineage>
        <taxon>Eukaryota</taxon>
        <taxon>Metazoa</taxon>
        <taxon>Ecdysozoa</taxon>
        <taxon>Arthropoda</taxon>
        <taxon>Chelicerata</taxon>
        <taxon>Arachnida</taxon>
        <taxon>Araneae</taxon>
        <taxon>Araneomorphae</taxon>
        <taxon>Entelegynae</taxon>
        <taxon>Araneoidea</taxon>
        <taxon>Araneidae</taxon>
        <taxon>Araneus</taxon>
    </lineage>
</organism>
<proteinExistence type="predicted"/>
<feature type="region of interest" description="Disordered" evidence="1">
    <location>
        <begin position="108"/>
        <end position="135"/>
    </location>
</feature>
<evidence type="ECO:0000313" key="2">
    <source>
        <dbReference type="EMBL" id="GBM13034.1"/>
    </source>
</evidence>
<reference evidence="2 3" key="1">
    <citation type="journal article" date="2019" name="Sci. Rep.">
        <title>Orb-weaving spider Araneus ventricosus genome elucidates the spidroin gene catalogue.</title>
        <authorList>
            <person name="Kono N."/>
            <person name="Nakamura H."/>
            <person name="Ohtoshi R."/>
            <person name="Moran D.A.P."/>
            <person name="Shinohara A."/>
            <person name="Yoshida Y."/>
            <person name="Fujiwara M."/>
            <person name="Mori M."/>
            <person name="Tomita M."/>
            <person name="Arakawa K."/>
        </authorList>
    </citation>
    <scope>NUCLEOTIDE SEQUENCE [LARGE SCALE GENOMIC DNA]</scope>
</reference>
<feature type="compositionally biased region" description="Polar residues" evidence="1">
    <location>
        <begin position="108"/>
        <end position="119"/>
    </location>
</feature>
<evidence type="ECO:0000256" key="1">
    <source>
        <dbReference type="SAM" id="MobiDB-lite"/>
    </source>
</evidence>
<comment type="caution">
    <text evidence="2">The sequence shown here is derived from an EMBL/GenBank/DDBJ whole genome shotgun (WGS) entry which is preliminary data.</text>
</comment>